<feature type="region of interest" description="Disordered" evidence="2">
    <location>
        <begin position="1036"/>
        <end position="1072"/>
    </location>
</feature>
<keyword evidence="1" id="KW-0175">Coiled coil</keyword>
<reference evidence="4" key="1">
    <citation type="submission" date="2017-07" db="EMBL/GenBank/DDBJ databases">
        <title>Taro Niue Genome Assembly and Annotation.</title>
        <authorList>
            <person name="Atibalentja N."/>
            <person name="Keating K."/>
            <person name="Fields C.J."/>
        </authorList>
    </citation>
    <scope>NUCLEOTIDE SEQUENCE</scope>
    <source>
        <strain evidence="4">Niue_2</strain>
        <tissue evidence="4">Leaf</tissue>
    </source>
</reference>
<feature type="region of interest" description="Disordered" evidence="2">
    <location>
        <begin position="788"/>
        <end position="820"/>
    </location>
</feature>
<dbReference type="GO" id="GO:0002100">
    <property type="term" value="P:tRNA wobble adenosine to inosine editing"/>
    <property type="evidence" value="ECO:0007669"/>
    <property type="project" value="TreeGrafter"/>
</dbReference>
<feature type="compositionally biased region" description="Polar residues" evidence="2">
    <location>
        <begin position="788"/>
        <end position="799"/>
    </location>
</feature>
<dbReference type="GO" id="GO:0008251">
    <property type="term" value="F:tRNA-specific adenosine deaminase activity"/>
    <property type="evidence" value="ECO:0007669"/>
    <property type="project" value="TreeGrafter"/>
</dbReference>
<dbReference type="Proteomes" id="UP000652761">
    <property type="component" value="Unassembled WGS sequence"/>
</dbReference>
<feature type="compositionally biased region" description="Low complexity" evidence="2">
    <location>
        <begin position="228"/>
        <end position="240"/>
    </location>
</feature>
<evidence type="ECO:0000259" key="3">
    <source>
        <dbReference type="PROSITE" id="PS51747"/>
    </source>
</evidence>
<dbReference type="SUPFAM" id="SSF53927">
    <property type="entry name" value="Cytidine deaminase-like"/>
    <property type="match status" value="1"/>
</dbReference>
<dbReference type="Pfam" id="PF00383">
    <property type="entry name" value="dCMP_cyt_deam_1"/>
    <property type="match status" value="1"/>
</dbReference>
<feature type="region of interest" description="Disordered" evidence="2">
    <location>
        <begin position="220"/>
        <end position="284"/>
    </location>
</feature>
<feature type="compositionally biased region" description="Basic and acidic residues" evidence="2">
    <location>
        <begin position="265"/>
        <end position="282"/>
    </location>
</feature>
<keyword evidence="5" id="KW-1185">Reference proteome</keyword>
<proteinExistence type="predicted"/>
<organism evidence="4 5">
    <name type="scientific">Colocasia esculenta</name>
    <name type="common">Wild taro</name>
    <name type="synonym">Arum esculentum</name>
    <dbReference type="NCBI Taxonomy" id="4460"/>
    <lineage>
        <taxon>Eukaryota</taxon>
        <taxon>Viridiplantae</taxon>
        <taxon>Streptophyta</taxon>
        <taxon>Embryophyta</taxon>
        <taxon>Tracheophyta</taxon>
        <taxon>Spermatophyta</taxon>
        <taxon>Magnoliopsida</taxon>
        <taxon>Liliopsida</taxon>
        <taxon>Araceae</taxon>
        <taxon>Aroideae</taxon>
        <taxon>Colocasieae</taxon>
        <taxon>Colocasia</taxon>
    </lineage>
</organism>
<feature type="compositionally biased region" description="Polar residues" evidence="2">
    <location>
        <begin position="349"/>
        <end position="359"/>
    </location>
</feature>
<accession>A0A843U2Y1</accession>
<feature type="compositionally biased region" description="Basic and acidic residues" evidence="2">
    <location>
        <begin position="677"/>
        <end position="701"/>
    </location>
</feature>
<feature type="region of interest" description="Disordered" evidence="2">
    <location>
        <begin position="908"/>
        <end position="1007"/>
    </location>
</feature>
<feature type="compositionally biased region" description="Basic and acidic residues" evidence="2">
    <location>
        <begin position="1062"/>
        <end position="1072"/>
    </location>
</feature>
<dbReference type="PANTHER" id="PTHR11079:SF179">
    <property type="entry name" value="TRNA(ADENINE(34)) DEAMINASE, CHLOROPLASTIC"/>
    <property type="match status" value="1"/>
</dbReference>
<dbReference type="EMBL" id="NMUH01000310">
    <property type="protein sequence ID" value="MQL76656.1"/>
    <property type="molecule type" value="Genomic_DNA"/>
</dbReference>
<dbReference type="GO" id="GO:0009507">
    <property type="term" value="C:chloroplast"/>
    <property type="evidence" value="ECO:0007669"/>
    <property type="project" value="TreeGrafter"/>
</dbReference>
<feature type="compositionally biased region" description="Basic and acidic residues" evidence="2">
    <location>
        <begin position="659"/>
        <end position="670"/>
    </location>
</feature>
<comment type="caution">
    <text evidence="4">The sequence shown here is derived from an EMBL/GenBank/DDBJ whole genome shotgun (WGS) entry which is preliminary data.</text>
</comment>
<feature type="compositionally biased region" description="Low complexity" evidence="2">
    <location>
        <begin position="8"/>
        <end position="25"/>
    </location>
</feature>
<feature type="region of interest" description="Disordered" evidence="2">
    <location>
        <begin position="1085"/>
        <end position="1145"/>
    </location>
</feature>
<evidence type="ECO:0000313" key="4">
    <source>
        <dbReference type="EMBL" id="MQL76656.1"/>
    </source>
</evidence>
<feature type="compositionally biased region" description="Basic and acidic residues" evidence="2">
    <location>
        <begin position="942"/>
        <end position="955"/>
    </location>
</feature>
<name>A0A843U2Y1_COLES</name>
<dbReference type="CDD" id="cd01285">
    <property type="entry name" value="nucleoside_deaminase"/>
    <property type="match status" value="1"/>
</dbReference>
<feature type="compositionally biased region" description="Basic and acidic residues" evidence="2">
    <location>
        <begin position="325"/>
        <end position="348"/>
    </location>
</feature>
<sequence>MVDPSLPPVATTTTTPGSSSGTMYSSSSSVLTVRAKGSLCHHQHHHYHHNHRCCFSGDRVAERCGCCSLGAAHPPCAAVVGFSDRGVLASPGFLYGYLLRHSALIRLAPSRIIVSRGGDAAARYSRLTAAWDGDPGAGGGWRRWRKCGNRRVSSTGAVFDEGFDDMLGLLAEAEECCGEDDGAAADSAAEETYVKEKVGLESHGGSHRRFYYNKIDSSEEEDRKSSSARRSASSFSSISGDSRRNKYFRRRGRDESSGSYNRNDQIAEKEARELQKREEGSRLRRRYHASDSIIADLNNDARKKEEWTGVRDGNTPSRTGSVLQSRERYVQKEQRFTGQEESKEELQKTSHVSQSSVTDRSVVDKKVVNVTTEETSATALLEVVRRQQDEMIQLRKDYQNLHRTTQVQNVSATKTSASCSVNNTRVDNSVENSTVPMGLLEEVQRQRNEIEKLNENYQLLMRAYKMQEAHMIKESNFAKSFGTMLENREENSTSAVNLVEKGTVHLFNMDGQTIDDSTTTSSMLTRTNELEKQHQQLKRLDICESDIRTVTNYGKSVSANLEDRKKKAASTVSLVQELQKHNTNIAQGLQNIGHTNLEATSHNLTDKVDIHNDSGSAESTSKSQRHYMTTIGDQQFGTNSAVKLIEERGEQVSSINEKASGHTDSSRNSEKQTNIVETHKNGATETSRTEDHVKTIAKDQEESSTPLHLVRLSRDKRVQIDQHVTEEINVRNDTQAHINFSVVFRSEADKANATSSDCGKNTASASNLVCEEHLRSEDGRQATQQLILGNDSLQSSPVTSDGGRINLSDSQASSSKMTENEDDYSSLVIVQEAKEKQKACLVEETLGASSGTSESWHTSGTMQAHELDYHTESDRIQLVNADVLESARCQAKSSSHYIGEFVDQLHEEVSASEETDTTSYNSPETQMEVSQPSHSQKSKATTKHEDEVHKKEDTRQYSSRFEVAGPSDEIWDVKGASSQEPSLTEEPEKDSSGIKIPGTADAPPSASGAIIKRSSKSLWSYIAEIVRMGWISRTSSEKSMLKTGAKSSSDESVKSDAWYSGHEPEGDQEKIVKDGHVLTKQSELNKAAVSKPHSRASSISDQVRSEVTRQEDKRMQEDAEMPNPPASTGGSYESDGSPPAPSLKNLVPVDTSKKFEPTLSAVGATSIHSVIATTSTPAVVTTGQSTLLGTTVSSTSEEETETDRVHVAEVGFIKSEEQGTGGISEVVGIEGKDVELKRRKLQRKKQVLREEFEEWEEAYKFESELRKIDEFFMREALLEAKKAADMWEVPVGAVLVQDGKVIARGCNLVEDLRDSTAHAEMICIREASNLLRTWRLAVSHSLYFLNCSVSKGALKFIQIDGFGLRTMGSGLGCLELDL</sequence>
<feature type="compositionally biased region" description="Polar residues" evidence="2">
    <location>
        <begin position="807"/>
        <end position="817"/>
    </location>
</feature>
<dbReference type="PROSITE" id="PS51747">
    <property type="entry name" value="CYT_DCMP_DEAMINASES_2"/>
    <property type="match status" value="1"/>
</dbReference>
<feature type="compositionally biased region" description="Polar residues" evidence="2">
    <location>
        <begin position="917"/>
        <end position="935"/>
    </location>
</feature>
<dbReference type="InterPro" id="IPR002125">
    <property type="entry name" value="CMP_dCMP_dom"/>
</dbReference>
<feature type="compositionally biased region" description="Polar residues" evidence="2">
    <location>
        <begin position="314"/>
        <end position="324"/>
    </location>
</feature>
<dbReference type="InterPro" id="IPR016193">
    <property type="entry name" value="Cytidine_deaminase-like"/>
</dbReference>
<feature type="coiled-coil region" evidence="1">
    <location>
        <begin position="440"/>
        <end position="470"/>
    </location>
</feature>
<feature type="coiled-coil region" evidence="1">
    <location>
        <begin position="1231"/>
        <end position="1265"/>
    </location>
</feature>
<evidence type="ECO:0000256" key="2">
    <source>
        <dbReference type="SAM" id="MobiDB-lite"/>
    </source>
</evidence>
<evidence type="ECO:0000256" key="1">
    <source>
        <dbReference type="SAM" id="Coils"/>
    </source>
</evidence>
<protein>
    <recommendedName>
        <fullName evidence="3">CMP/dCMP-type deaminase domain-containing protein</fullName>
    </recommendedName>
</protein>
<evidence type="ECO:0000313" key="5">
    <source>
        <dbReference type="Proteomes" id="UP000652761"/>
    </source>
</evidence>
<gene>
    <name evidence="4" type="ORF">Taro_009038</name>
</gene>
<feature type="compositionally biased region" description="Basic and acidic residues" evidence="2">
    <location>
        <begin position="1103"/>
        <end position="1117"/>
    </location>
</feature>
<feature type="domain" description="CMP/dCMP-type deaminase" evidence="3">
    <location>
        <begin position="1267"/>
        <end position="1378"/>
    </location>
</feature>
<dbReference type="OrthoDB" id="408702at2759"/>
<dbReference type="Gene3D" id="3.40.140.10">
    <property type="entry name" value="Cytidine Deaminase, domain 2"/>
    <property type="match status" value="1"/>
</dbReference>
<feature type="region of interest" description="Disordered" evidence="2">
    <location>
        <begin position="304"/>
        <end position="359"/>
    </location>
</feature>
<feature type="region of interest" description="Disordered" evidence="2">
    <location>
        <begin position="1"/>
        <end position="25"/>
    </location>
</feature>
<dbReference type="PANTHER" id="PTHR11079">
    <property type="entry name" value="CYTOSINE DEAMINASE FAMILY MEMBER"/>
    <property type="match status" value="1"/>
</dbReference>
<feature type="region of interest" description="Disordered" evidence="2">
    <location>
        <begin position="651"/>
        <end position="704"/>
    </location>
</feature>